<feature type="compositionally biased region" description="Polar residues" evidence="4">
    <location>
        <begin position="69"/>
        <end position="78"/>
    </location>
</feature>
<dbReference type="Pfam" id="PF13499">
    <property type="entry name" value="EF-hand_7"/>
    <property type="match status" value="1"/>
</dbReference>
<evidence type="ECO:0000313" key="6">
    <source>
        <dbReference type="EMBL" id="KAF6032741.1"/>
    </source>
</evidence>
<evidence type="ECO:0000256" key="4">
    <source>
        <dbReference type="SAM" id="MobiDB-lite"/>
    </source>
</evidence>
<dbReference type="Proteomes" id="UP000593567">
    <property type="component" value="Unassembled WGS sequence"/>
</dbReference>
<dbReference type="Pfam" id="PF08976">
    <property type="entry name" value="EF-hand_11"/>
    <property type="match status" value="1"/>
</dbReference>
<gene>
    <name evidence="6" type="ORF">EB796_008959</name>
</gene>
<dbReference type="SUPFAM" id="SSF47473">
    <property type="entry name" value="EF-hand"/>
    <property type="match status" value="4"/>
</dbReference>
<evidence type="ECO:0000313" key="7">
    <source>
        <dbReference type="Proteomes" id="UP000593567"/>
    </source>
</evidence>
<dbReference type="PROSITE" id="PS50222">
    <property type="entry name" value="EF_HAND_2"/>
    <property type="match status" value="2"/>
</dbReference>
<dbReference type="PANTHER" id="PTHR20875">
    <property type="entry name" value="EF-HAND CALCIUM-BINDING DOMAIN-CONTAINING PROTEIN 6-RELATED"/>
    <property type="match status" value="1"/>
</dbReference>
<feature type="domain" description="EF-hand" evidence="5">
    <location>
        <begin position="848"/>
        <end position="883"/>
    </location>
</feature>
<dbReference type="InterPro" id="IPR052603">
    <property type="entry name" value="EFCB6"/>
</dbReference>
<dbReference type="PANTHER" id="PTHR20875:SF5">
    <property type="entry name" value="EF-HAND DOMAIN-CONTAINING PROTEIN"/>
    <property type="match status" value="1"/>
</dbReference>
<dbReference type="GO" id="GO:0005509">
    <property type="term" value="F:calcium ion binding"/>
    <property type="evidence" value="ECO:0007669"/>
    <property type="project" value="InterPro"/>
</dbReference>
<dbReference type="CDD" id="cd00051">
    <property type="entry name" value="EFh"/>
    <property type="match status" value="1"/>
</dbReference>
<dbReference type="InterPro" id="IPR011992">
    <property type="entry name" value="EF-hand-dom_pair"/>
</dbReference>
<organism evidence="6 7">
    <name type="scientific">Bugula neritina</name>
    <name type="common">Brown bryozoan</name>
    <name type="synonym">Sertularia neritina</name>
    <dbReference type="NCBI Taxonomy" id="10212"/>
    <lineage>
        <taxon>Eukaryota</taxon>
        <taxon>Metazoa</taxon>
        <taxon>Spiralia</taxon>
        <taxon>Lophotrochozoa</taxon>
        <taxon>Bryozoa</taxon>
        <taxon>Gymnolaemata</taxon>
        <taxon>Cheilostomatida</taxon>
        <taxon>Flustrina</taxon>
        <taxon>Buguloidea</taxon>
        <taxon>Bugulidae</taxon>
        <taxon>Bugula</taxon>
    </lineage>
</organism>
<dbReference type="EMBL" id="VXIV02001484">
    <property type="protein sequence ID" value="KAF6032741.1"/>
    <property type="molecule type" value="Genomic_DNA"/>
</dbReference>
<dbReference type="Gene3D" id="1.10.238.10">
    <property type="entry name" value="EF-hand"/>
    <property type="match status" value="6"/>
</dbReference>
<keyword evidence="7" id="KW-1185">Reference proteome</keyword>
<protein>
    <recommendedName>
        <fullName evidence="5">EF-hand domain-containing protein</fullName>
    </recommendedName>
</protein>
<dbReference type="OrthoDB" id="26525at2759"/>
<proteinExistence type="predicted"/>
<evidence type="ECO:0000256" key="3">
    <source>
        <dbReference type="ARBA" id="ARBA00022837"/>
    </source>
</evidence>
<dbReference type="InterPro" id="IPR015070">
    <property type="entry name" value="EF_hand_DJBP"/>
</dbReference>
<name>A0A7J7K439_BUGNE</name>
<comment type="caution">
    <text evidence="6">The sequence shown here is derived from an EMBL/GenBank/DDBJ whole genome shotgun (WGS) entry which is preliminary data.</text>
</comment>
<dbReference type="InterPro" id="IPR002048">
    <property type="entry name" value="EF_hand_dom"/>
</dbReference>
<feature type="region of interest" description="Disordered" evidence="4">
    <location>
        <begin position="335"/>
        <end position="369"/>
    </location>
</feature>
<feature type="domain" description="EF-hand" evidence="5">
    <location>
        <begin position="734"/>
        <end position="769"/>
    </location>
</feature>
<reference evidence="6" key="1">
    <citation type="submission" date="2020-06" db="EMBL/GenBank/DDBJ databases">
        <title>Draft genome of Bugula neritina, a colonial animal packing powerful symbionts and potential medicines.</title>
        <authorList>
            <person name="Rayko M."/>
        </authorList>
    </citation>
    <scope>NUCLEOTIDE SEQUENCE [LARGE SCALE GENOMIC DNA]</scope>
    <source>
        <strain evidence="6">Kwan_BN1</strain>
    </source>
</reference>
<accession>A0A7J7K439</accession>
<sequence>MSRAAVVSRPVTQQSAKLPLLPAIQHPMSGMAPGPAQIDVVGANAPCSRQGSRPLAAEQDYKVPKRLSTAGSRAQSVPANKEFSPRRVESVPEGVQVTEGDPNKTRMPIFGNRSQIGSRESVLSRVSSRLSQVSTQTRIEIDELESLIKEKCRTHFHEVQKKFKDNDPQGQGNVNKEALHRIVTIITGKQVSQQLFTKMLQRIGLLDKNIIHFAEFFSKFRILPSSAYPQWMTSINKNFNDRPVLNAVQVHSLLKEKARQRVLDVADIVPQTNPGGAARLLKPEFKNALNKLMFSMDDDEFERLWQKYDDENIGVIDGAKLMKKLGITLADRKTASNGDAELPPAMRAQPSDSPEPSESPRKKETARQRSIDIERWLKNKFREGFQGMKTGFEEKDPEKAGVVSAGDFCSILAKYGLKLERNHLDEFLARCGVSQLKTGVPYREFLHRFQDRSEEGMPHKILGDPHHRYNKSVRSGSPGAQSALSAIEAQLMNMFQQDFLSLIGTFHKIDRLGTDVISQEEFRAAIESRFNIEMTEEQFRNLIDHVPLTSEGDVKYAEFMSQFDTRGDTKSLFTTTGVAKGAPTKTDDKGNNLLVLDDEGHARRSVEEIHMIIKSLFSHQYKTLEKYFSEMEEFNSQRLSHETLYKLLKRFDISPPVNRGEIRELWKTFITNRDGKLEWLQFVRTFGHSMKSASYPNAKLHPPTKGDADYSKRSKILNSDMDLLQDSLRSKIDFMWDELRKEFFAMDPYGTGCVSREEFRDVLTELCVHLTEIELNEITTKFTASDGRVSYIEFLRPFAMKREVWKHGNNLNDLLSHPRQELPIADIGEPPQKGLVGFSSKLRQKLAGDWKNLRRAFKKLDKTGTGMLTLPEFRNVLKLANVVLDEDEVYNVLHAFDEDLSGKINYNKFLSETFRPESKRSQKP</sequence>
<feature type="compositionally biased region" description="Basic and acidic residues" evidence="4">
    <location>
        <begin position="358"/>
        <end position="369"/>
    </location>
</feature>
<keyword evidence="2" id="KW-0677">Repeat</keyword>
<feature type="region of interest" description="Disordered" evidence="4">
    <location>
        <begin position="66"/>
        <end position="111"/>
    </location>
</feature>
<dbReference type="AlphaFoldDB" id="A0A7J7K439"/>
<keyword evidence="1" id="KW-0597">Phosphoprotein</keyword>
<evidence type="ECO:0000256" key="2">
    <source>
        <dbReference type="ARBA" id="ARBA00022737"/>
    </source>
</evidence>
<keyword evidence="3" id="KW-0106">Calcium</keyword>
<evidence type="ECO:0000256" key="1">
    <source>
        <dbReference type="ARBA" id="ARBA00022553"/>
    </source>
</evidence>
<dbReference type="SMART" id="SM00054">
    <property type="entry name" value="EFh"/>
    <property type="match status" value="5"/>
</dbReference>
<evidence type="ECO:0000259" key="5">
    <source>
        <dbReference type="PROSITE" id="PS50222"/>
    </source>
</evidence>